<reference evidence="2 3" key="1">
    <citation type="submission" date="2020-02" db="EMBL/GenBank/DDBJ databases">
        <title>Comparative genomics of the hypocrealean fungal genus Beauvera.</title>
        <authorList>
            <person name="Showalter D.N."/>
            <person name="Bushley K.E."/>
            <person name="Rehner S.A."/>
        </authorList>
    </citation>
    <scope>NUCLEOTIDE SEQUENCE [LARGE SCALE GENOMIC DNA]</scope>
    <source>
        <strain evidence="2 3">ARSEF4384</strain>
    </source>
</reference>
<dbReference type="Gene3D" id="3.30.200.20">
    <property type="entry name" value="Phosphorylase Kinase, domain 1"/>
    <property type="match status" value="1"/>
</dbReference>
<accession>A0AAW0RKI2</accession>
<protein>
    <recommendedName>
        <fullName evidence="4">Protein kinase domain-containing protein</fullName>
    </recommendedName>
</protein>
<evidence type="ECO:0000313" key="2">
    <source>
        <dbReference type="EMBL" id="KAK8142575.1"/>
    </source>
</evidence>
<evidence type="ECO:0000313" key="3">
    <source>
        <dbReference type="Proteomes" id="UP001397290"/>
    </source>
</evidence>
<dbReference type="Proteomes" id="UP001397290">
    <property type="component" value="Unassembled WGS sequence"/>
</dbReference>
<keyword evidence="3" id="KW-1185">Reference proteome</keyword>
<sequence length="137" mass="15290">MKDILIGERYRIDKKIGEGGFGLVYAGIDMKLGDEVAIKLMHVNNDPEIIKSEADTYNVLAGGVGIPRTLQGRPFGGTRRHEVLHPFIYLNYANKGQDPFASYGWENKQKLLKIQKDVDSAGIFTSKGLWTGFFKPS</sequence>
<dbReference type="InterPro" id="IPR011009">
    <property type="entry name" value="Kinase-like_dom_sf"/>
</dbReference>
<comment type="caution">
    <text evidence="2">The sequence shown here is derived from an EMBL/GenBank/DDBJ whole genome shotgun (WGS) entry which is preliminary data.</text>
</comment>
<dbReference type="AlphaFoldDB" id="A0AAW0RKI2"/>
<evidence type="ECO:0008006" key="4">
    <source>
        <dbReference type="Google" id="ProtNLM"/>
    </source>
</evidence>
<keyword evidence="1" id="KW-0067">ATP-binding</keyword>
<proteinExistence type="predicted"/>
<dbReference type="GO" id="GO:0005524">
    <property type="term" value="F:ATP binding"/>
    <property type="evidence" value="ECO:0007669"/>
    <property type="project" value="UniProtKB-UniRule"/>
</dbReference>
<dbReference type="InterPro" id="IPR017441">
    <property type="entry name" value="Protein_kinase_ATP_BS"/>
</dbReference>
<keyword evidence="1" id="KW-0547">Nucleotide-binding</keyword>
<dbReference type="SUPFAM" id="SSF56112">
    <property type="entry name" value="Protein kinase-like (PK-like)"/>
    <property type="match status" value="1"/>
</dbReference>
<name>A0AAW0RKI2_9HYPO</name>
<dbReference type="PROSITE" id="PS00107">
    <property type="entry name" value="PROTEIN_KINASE_ATP"/>
    <property type="match status" value="1"/>
</dbReference>
<dbReference type="EMBL" id="JAAHCF010000649">
    <property type="protein sequence ID" value="KAK8142575.1"/>
    <property type="molecule type" value="Genomic_DNA"/>
</dbReference>
<feature type="binding site" evidence="1">
    <location>
        <position position="39"/>
    </location>
    <ligand>
        <name>ATP</name>
        <dbReference type="ChEBI" id="CHEBI:30616"/>
    </ligand>
</feature>
<evidence type="ECO:0000256" key="1">
    <source>
        <dbReference type="PROSITE-ProRule" id="PRU10141"/>
    </source>
</evidence>
<organism evidence="2 3">
    <name type="scientific">Beauveria asiatica</name>
    <dbReference type="NCBI Taxonomy" id="1069075"/>
    <lineage>
        <taxon>Eukaryota</taxon>
        <taxon>Fungi</taxon>
        <taxon>Dikarya</taxon>
        <taxon>Ascomycota</taxon>
        <taxon>Pezizomycotina</taxon>
        <taxon>Sordariomycetes</taxon>
        <taxon>Hypocreomycetidae</taxon>
        <taxon>Hypocreales</taxon>
        <taxon>Cordycipitaceae</taxon>
        <taxon>Beauveria</taxon>
    </lineage>
</organism>
<gene>
    <name evidence="2" type="ORF">G3M48_008556</name>
</gene>